<name>A0ABM0ZYX7_APLCA</name>
<feature type="compositionally biased region" description="Basic residues" evidence="2">
    <location>
        <begin position="782"/>
        <end position="800"/>
    </location>
</feature>
<dbReference type="PANTHER" id="PTHR18957">
    <property type="entry name" value="CENTLEIN"/>
    <property type="match status" value="1"/>
</dbReference>
<feature type="region of interest" description="Disordered" evidence="2">
    <location>
        <begin position="387"/>
        <end position="439"/>
    </location>
</feature>
<feature type="coiled-coil region" evidence="1">
    <location>
        <begin position="1074"/>
        <end position="1101"/>
    </location>
</feature>
<feature type="compositionally biased region" description="Polar residues" evidence="2">
    <location>
        <begin position="418"/>
        <end position="428"/>
    </location>
</feature>
<feature type="coiled-coil region" evidence="1">
    <location>
        <begin position="997"/>
        <end position="1045"/>
    </location>
</feature>
<proteinExistence type="predicted"/>
<gene>
    <name evidence="4" type="primary">LOC101857329</name>
</gene>
<feature type="compositionally biased region" description="Basic and acidic residues" evidence="2">
    <location>
        <begin position="430"/>
        <end position="439"/>
    </location>
</feature>
<feature type="coiled-coil region" evidence="1">
    <location>
        <begin position="441"/>
        <end position="475"/>
    </location>
</feature>
<sequence>MNSSFDFLDLSTMKDPDINNLVSHNQNLAVELAQCQADKDFVWSLWKKLQVSNPDVTEAISLVIQREKEKSEVKDRKVLEIIQVKDDRIEELQNIVAKQAQEISDGLAKKVELTEKNGRIQGDNDRLEEKVRILEVQVRCEENRERSLEDNFRKSVEGTEKEKYELNRKITRLTSELEVAKSEKAHAVNRQKILEERIKVLEKEVSEKMVRFEELVREVEDSTSRLSRYESHSSQLRRDLEFKNQELENVRKELKELWLAHNQLTEHSGQQADLIRQLQSLQQDTQKMLKNQEDAFTVESSSLQQMFTDVNSRYEAAKRTEADLRQQVLELKKSLMDKDDIISSLHTQEPGENGRVTDQSLSPGRGSRHQDYTGSFLDIVQEVDALSATNSSRTNQQKGRGRSLGRNLDSGGLISPSVDANRSRSLSPPTRERTFSDSRKIEELEKALQLKSSQVEELKRAHDSRLQRLQNLQASYRLAREEIKTYEFGNKPKGKKPKPKRADPRSLQKENSDQVWNELSFFKTENRSLHVDKMCLQEEVDLLRVQTSQDAAQIHELRVSVEAQRDEYEFQLRRVRREQRGAVDAENQVPVLKSQVHNKTVHIEKLERDMDSVISQREDLVQEKSKLMSQLVATQQEASQHRMELADVKHQLQSARHEMEEMKQRSPVATMSAEEEEEGAQLESGQSNSEVVNAVASRLMDRDRVKKKRRRGSLEKKYQSALNKGMEKIASLFTEEGWEEVPNSSDEEFESEATSLGDTIVTHSQGKPSKSISRFAVDKNGKKIIKPRRVPTSRPPNRKKAQSDESPSAKCQSPPRARSTHDHVQLREFATSPIAFLSASSSCSPRAQPPATFQTSATSTTTTARAEPLRTNTTTARPLRRTTADSRQLASLRQRVSHLQQQVSILKKAKMLAVHSEEMLKESLTKAQGELTSVSTRLKVSKQHAQKLQLDLEKLQKEKQDLETGARNKHDGRLETGADFPEMKVLEAKLKVATSEVSRQSASLRSAKTENDSLQEQVRSLQDRINHLERDVNQKRNLLESQRIKLKHAQDVNKTDANNVEELQTKIKMFADGNNKLKVQVESLRKRINLVMKEKKEYEDKFIKVSLDLDHKVKQLKEATSCRTGLESALSELEVSAQQQLHGLATQSEAAIDAAKDKLTIAQTRLAQFQSMVKILGAELISRTDRARTKMKEAKASQERCQREEDMSLMRAQDKARDILNLSHSDLEDIMSADGDRDSQDSIGGDDRKSDKRWLRKCEKLMNSKEDFVHPLISLLLQKMDERADLLIKMPRGI</sequence>
<reference evidence="4" key="1">
    <citation type="submission" date="2025-08" db="UniProtKB">
        <authorList>
            <consortium name="RefSeq"/>
        </authorList>
    </citation>
    <scope>IDENTIFICATION</scope>
</reference>
<feature type="compositionally biased region" description="Polar residues" evidence="2">
    <location>
        <begin position="752"/>
        <end position="772"/>
    </location>
</feature>
<feature type="compositionally biased region" description="Low complexity" evidence="2">
    <location>
        <begin position="855"/>
        <end position="877"/>
    </location>
</feature>
<feature type="region of interest" description="Disordered" evidence="2">
    <location>
        <begin position="487"/>
        <end position="511"/>
    </location>
</feature>
<feature type="region of interest" description="Disordered" evidence="2">
    <location>
        <begin position="345"/>
        <end position="371"/>
    </location>
</feature>
<keyword evidence="3" id="KW-1185">Reference proteome</keyword>
<evidence type="ECO:0000313" key="3">
    <source>
        <dbReference type="Proteomes" id="UP000694888"/>
    </source>
</evidence>
<keyword evidence="1" id="KW-0175">Coiled coil</keyword>
<evidence type="ECO:0000256" key="1">
    <source>
        <dbReference type="SAM" id="Coils"/>
    </source>
</evidence>
<dbReference type="RefSeq" id="XP_012937407.1">
    <property type="nucleotide sequence ID" value="XM_013081953.2"/>
</dbReference>
<dbReference type="GeneID" id="101857329"/>
<feature type="compositionally biased region" description="Polar residues" evidence="2">
    <location>
        <begin position="387"/>
        <end position="398"/>
    </location>
</feature>
<feature type="region of interest" description="Disordered" evidence="2">
    <location>
        <begin position="840"/>
        <end position="885"/>
    </location>
</feature>
<accession>A0ABM0ZYX7</accession>
<dbReference type="Proteomes" id="UP000694888">
    <property type="component" value="Unplaced"/>
</dbReference>
<feature type="region of interest" description="Disordered" evidence="2">
    <location>
        <begin position="737"/>
        <end position="822"/>
    </location>
</feature>
<evidence type="ECO:0000256" key="2">
    <source>
        <dbReference type="SAM" id="MobiDB-lite"/>
    </source>
</evidence>
<feature type="coiled-coil region" evidence="1">
    <location>
        <begin position="82"/>
        <end position="334"/>
    </location>
</feature>
<feature type="compositionally biased region" description="Basic and acidic residues" evidence="2">
    <location>
        <begin position="500"/>
        <end position="511"/>
    </location>
</feature>
<protein>
    <submittedName>
        <fullName evidence="4">Centlein</fullName>
    </submittedName>
</protein>
<feature type="coiled-coil region" evidence="1">
    <location>
        <begin position="938"/>
        <end position="965"/>
    </location>
</feature>
<dbReference type="PANTHER" id="PTHR18957:SF0">
    <property type="entry name" value="CENTLEIN"/>
    <property type="match status" value="1"/>
</dbReference>
<evidence type="ECO:0000313" key="4">
    <source>
        <dbReference type="RefSeq" id="XP_012937407.1"/>
    </source>
</evidence>
<feature type="region of interest" description="Disordered" evidence="2">
    <location>
        <begin position="664"/>
        <end position="688"/>
    </location>
</feature>
<dbReference type="InterPro" id="IPR038810">
    <property type="entry name" value="CNTLN"/>
</dbReference>
<organism evidence="3 4">
    <name type="scientific">Aplysia californica</name>
    <name type="common">California sea hare</name>
    <dbReference type="NCBI Taxonomy" id="6500"/>
    <lineage>
        <taxon>Eukaryota</taxon>
        <taxon>Metazoa</taxon>
        <taxon>Spiralia</taxon>
        <taxon>Lophotrochozoa</taxon>
        <taxon>Mollusca</taxon>
        <taxon>Gastropoda</taxon>
        <taxon>Heterobranchia</taxon>
        <taxon>Euthyneura</taxon>
        <taxon>Tectipleura</taxon>
        <taxon>Aplysiida</taxon>
        <taxon>Aplysioidea</taxon>
        <taxon>Aplysiidae</taxon>
        <taxon>Aplysia</taxon>
    </lineage>
</organism>